<dbReference type="GO" id="GO:0006526">
    <property type="term" value="P:L-arginine biosynthetic process"/>
    <property type="evidence" value="ECO:0007669"/>
    <property type="project" value="UniProtKB-KW"/>
</dbReference>
<dbReference type="AlphaFoldDB" id="W9R154"/>
<accession>W9R154</accession>
<name>W9R154_9ROSA</name>
<dbReference type="InterPro" id="IPR050085">
    <property type="entry name" value="AGPR"/>
</dbReference>
<reference evidence="4" key="1">
    <citation type="submission" date="2013-01" db="EMBL/GenBank/DDBJ databases">
        <title>Draft Genome Sequence of a Mulberry Tree, Morus notabilis C.K. Schneid.</title>
        <authorList>
            <person name="He N."/>
            <person name="Zhao S."/>
        </authorList>
    </citation>
    <scope>NUCLEOTIDE SEQUENCE</scope>
</reference>
<dbReference type="PANTHER" id="PTHR32338">
    <property type="entry name" value="N-ACETYL-GAMMA-GLUTAMYL-PHOSPHATE REDUCTASE, CHLOROPLASTIC-RELATED-RELATED"/>
    <property type="match status" value="1"/>
</dbReference>
<dbReference type="GO" id="GO:0016620">
    <property type="term" value="F:oxidoreductase activity, acting on the aldehyde or oxo group of donors, NAD or NADP as acceptor"/>
    <property type="evidence" value="ECO:0007669"/>
    <property type="project" value="InterPro"/>
</dbReference>
<dbReference type="Pfam" id="PF01118">
    <property type="entry name" value="Semialdhyde_dh"/>
    <property type="match status" value="1"/>
</dbReference>
<evidence type="ECO:0000313" key="4">
    <source>
        <dbReference type="Proteomes" id="UP000030645"/>
    </source>
</evidence>
<dbReference type="GO" id="GO:0051287">
    <property type="term" value="F:NAD binding"/>
    <property type="evidence" value="ECO:0007669"/>
    <property type="project" value="InterPro"/>
</dbReference>
<gene>
    <name evidence="3" type="ORF">L484_026899</name>
</gene>
<dbReference type="EMBL" id="KE344491">
    <property type="protein sequence ID" value="EXB63561.1"/>
    <property type="molecule type" value="Genomic_DNA"/>
</dbReference>
<keyword evidence="1" id="KW-0055">Arginine biosynthesis</keyword>
<evidence type="ECO:0000313" key="3">
    <source>
        <dbReference type="EMBL" id="EXB63561.1"/>
    </source>
</evidence>
<feature type="domain" description="Semialdehyde dehydrogenase NAD-binding" evidence="2">
    <location>
        <begin position="6"/>
        <end position="114"/>
    </location>
</feature>
<dbReference type="PANTHER" id="PTHR32338:SF10">
    <property type="entry name" value="N-ACETYL-GAMMA-GLUTAMYL-PHOSPHATE REDUCTASE, CHLOROPLASTIC-RELATED"/>
    <property type="match status" value="1"/>
</dbReference>
<dbReference type="Proteomes" id="UP000030645">
    <property type="component" value="Unassembled WGS sequence"/>
</dbReference>
<evidence type="ECO:0000256" key="1">
    <source>
        <dbReference type="ARBA" id="ARBA00022571"/>
    </source>
</evidence>
<protein>
    <submittedName>
        <fullName evidence="3">Putative N-acetyl-gamma-glutamyl-phosphate reductase</fullName>
    </submittedName>
</protein>
<dbReference type="InterPro" id="IPR036291">
    <property type="entry name" value="NAD(P)-bd_dom_sf"/>
</dbReference>
<dbReference type="eggNOG" id="KOG4354">
    <property type="taxonomic scope" value="Eukaryota"/>
</dbReference>
<keyword evidence="1" id="KW-0028">Amino-acid biosynthesis</keyword>
<dbReference type="CDD" id="cd17895">
    <property type="entry name" value="AGPR_1_N"/>
    <property type="match status" value="1"/>
</dbReference>
<dbReference type="SUPFAM" id="SSF51735">
    <property type="entry name" value="NAD(P)-binding Rossmann-fold domains"/>
    <property type="match status" value="1"/>
</dbReference>
<evidence type="ECO:0000259" key="2">
    <source>
        <dbReference type="SMART" id="SM00859"/>
    </source>
</evidence>
<keyword evidence="4" id="KW-1185">Reference proteome</keyword>
<dbReference type="InterPro" id="IPR000534">
    <property type="entry name" value="Semialdehyde_DH_NAD-bd"/>
</dbReference>
<organism evidence="3 4">
    <name type="scientific">Morus notabilis</name>
    <dbReference type="NCBI Taxonomy" id="981085"/>
    <lineage>
        <taxon>Eukaryota</taxon>
        <taxon>Viridiplantae</taxon>
        <taxon>Streptophyta</taxon>
        <taxon>Embryophyta</taxon>
        <taxon>Tracheophyta</taxon>
        <taxon>Spermatophyta</taxon>
        <taxon>Magnoliopsida</taxon>
        <taxon>eudicotyledons</taxon>
        <taxon>Gunneridae</taxon>
        <taxon>Pentapetalae</taxon>
        <taxon>rosids</taxon>
        <taxon>fabids</taxon>
        <taxon>Rosales</taxon>
        <taxon>Moraceae</taxon>
        <taxon>Moreae</taxon>
        <taxon>Morus</taxon>
    </lineage>
</organism>
<dbReference type="STRING" id="981085.W9R154"/>
<dbReference type="SMART" id="SM00859">
    <property type="entry name" value="Semialdhyde_dh"/>
    <property type="match status" value="1"/>
</dbReference>
<proteinExistence type="predicted"/>
<dbReference type="OrthoDB" id="438291at2759"/>
<sequence>MITLWQIVRLLANHPHFGTTLMTADRKAGQSIGSVFPHLITQDLPSMVAIKDADFSSVDAVFCCLPHGTTQEIIKGLPKSLKIVDLSADFRLRDTSEYKEWYGQEHRAPDLQVR</sequence>
<dbReference type="Gene3D" id="3.40.50.720">
    <property type="entry name" value="NAD(P)-binding Rossmann-like Domain"/>
    <property type="match status" value="1"/>
</dbReference>
<dbReference type="KEGG" id="mnt:21409534"/>